<organism evidence="1 2">
    <name type="scientific">Fusibacillus kribbianus</name>
    <dbReference type="NCBI Taxonomy" id="3044208"/>
    <lineage>
        <taxon>Bacteria</taxon>
        <taxon>Bacillati</taxon>
        <taxon>Bacillota</taxon>
        <taxon>Clostridia</taxon>
        <taxon>Lachnospirales</taxon>
        <taxon>Lachnospiraceae</taxon>
        <taxon>Fusibacillus</taxon>
    </lineage>
</organism>
<dbReference type="Pfam" id="PF07873">
    <property type="entry name" value="YabP"/>
    <property type="match status" value="1"/>
</dbReference>
<dbReference type="Proteomes" id="UP001300383">
    <property type="component" value="Unassembled WGS sequence"/>
</dbReference>
<dbReference type="PIRSF" id="PIRSF011576">
    <property type="entry name" value="YabP"/>
    <property type="match status" value="1"/>
</dbReference>
<name>A0AAP4B925_9FIRM</name>
<dbReference type="RefSeq" id="WP_283230485.1">
    <property type="nucleotide sequence ID" value="NZ_JASGBQ010000006.1"/>
</dbReference>
<accession>A0AAP4B925</accession>
<dbReference type="Gene3D" id="2.60.40.2000">
    <property type="match status" value="1"/>
</dbReference>
<dbReference type="InterPro" id="IPR038705">
    <property type="entry name" value="YabP_sf"/>
</dbReference>
<dbReference type="InterPro" id="IPR012504">
    <property type="entry name" value="Spore_YabP"/>
</dbReference>
<comment type="caution">
    <text evidence="1">The sequence shown here is derived from an EMBL/GenBank/DDBJ whole genome shotgun (WGS) entry which is preliminary data.</text>
</comment>
<keyword evidence="2" id="KW-1185">Reference proteome</keyword>
<dbReference type="AlphaFoldDB" id="A0AAP4B925"/>
<reference evidence="1 2" key="1">
    <citation type="submission" date="2023-05" db="EMBL/GenBank/DDBJ databases">
        <title>[ruminococcus] sp. nov., isolated from a pig farm feces dump.</title>
        <authorList>
            <person name="Chang Y.-H."/>
        </authorList>
    </citation>
    <scope>NUCLEOTIDE SEQUENCE [LARGE SCALE GENOMIC DNA]</scope>
    <source>
        <strain evidence="1 2">YH-rum2234</strain>
    </source>
</reference>
<protein>
    <submittedName>
        <fullName evidence="1">Sporulation protein YabP</fullName>
    </submittedName>
</protein>
<dbReference type="InterPro" id="IPR022476">
    <property type="entry name" value="Spore_YabP/YqfC"/>
</dbReference>
<proteinExistence type="predicted"/>
<dbReference type="NCBIfam" id="TIGR02892">
    <property type="entry name" value="spore_yabP"/>
    <property type="match status" value="1"/>
</dbReference>
<dbReference type="GO" id="GO:0030435">
    <property type="term" value="P:sporulation resulting in formation of a cellular spore"/>
    <property type="evidence" value="ECO:0007669"/>
    <property type="project" value="InterPro"/>
</dbReference>
<sequence>MEEQRQRIKAHKMMVDKRSNAMISGVDDVVSFDEKTVILETTLGLLTIKGEELKVNRLTVEQGEVELGGRMDSFVYTEGHGRRGQGESIWSRLFK</sequence>
<gene>
    <name evidence="1" type="primary">yabP</name>
    <name evidence="1" type="ORF">QJ036_05725</name>
</gene>
<evidence type="ECO:0000313" key="2">
    <source>
        <dbReference type="Proteomes" id="UP001300383"/>
    </source>
</evidence>
<dbReference type="EMBL" id="JASGBQ010000006">
    <property type="protein sequence ID" value="MDI9241979.1"/>
    <property type="molecule type" value="Genomic_DNA"/>
</dbReference>
<evidence type="ECO:0000313" key="1">
    <source>
        <dbReference type="EMBL" id="MDI9241979.1"/>
    </source>
</evidence>